<comment type="similarity">
    <text evidence="1">Belongs to the plant acyltransferase family.</text>
</comment>
<evidence type="ECO:0000313" key="4">
    <source>
        <dbReference type="Proteomes" id="UP000758603"/>
    </source>
</evidence>
<dbReference type="OrthoDB" id="444127at2759"/>
<dbReference type="EMBL" id="JAGPXC010000002">
    <property type="protein sequence ID" value="KAH6657642.1"/>
    <property type="molecule type" value="Genomic_DNA"/>
</dbReference>
<gene>
    <name evidence="3" type="ORF">BKA67DRAFT_643618</name>
</gene>
<dbReference type="GO" id="GO:0016740">
    <property type="term" value="F:transferase activity"/>
    <property type="evidence" value="ECO:0007669"/>
    <property type="project" value="UniProtKB-KW"/>
</dbReference>
<reference evidence="3" key="1">
    <citation type="journal article" date="2021" name="Nat. Commun.">
        <title>Genetic determinants of endophytism in the Arabidopsis root mycobiome.</title>
        <authorList>
            <person name="Mesny F."/>
            <person name="Miyauchi S."/>
            <person name="Thiergart T."/>
            <person name="Pickel B."/>
            <person name="Atanasova L."/>
            <person name="Karlsson M."/>
            <person name="Huettel B."/>
            <person name="Barry K.W."/>
            <person name="Haridas S."/>
            <person name="Chen C."/>
            <person name="Bauer D."/>
            <person name="Andreopoulos W."/>
            <person name="Pangilinan J."/>
            <person name="LaButti K."/>
            <person name="Riley R."/>
            <person name="Lipzen A."/>
            <person name="Clum A."/>
            <person name="Drula E."/>
            <person name="Henrissat B."/>
            <person name="Kohler A."/>
            <person name="Grigoriev I.V."/>
            <person name="Martin F.M."/>
            <person name="Hacquard S."/>
        </authorList>
    </citation>
    <scope>NUCLEOTIDE SEQUENCE</scope>
    <source>
        <strain evidence="3">MPI-SDFR-AT-0073</strain>
    </source>
</reference>
<comment type="caution">
    <text evidence="3">The sequence shown here is derived from an EMBL/GenBank/DDBJ whole genome shotgun (WGS) entry which is preliminary data.</text>
</comment>
<dbReference type="Pfam" id="PF02458">
    <property type="entry name" value="Transferase"/>
    <property type="match status" value="1"/>
</dbReference>
<sequence length="523" mass="58424">MAFENHNNIPIRLFPSPRLTKAKSIPLSILDATCARFADTSAIWLYDPPSGYQVNDEFINKLKTTFVTTLNNFPQWAGQVHWAPFRPGGHHTERFNRSMITYGSDADPGVEWHVVRHENSIISHIPHGEYLSSCTIWSGDAFPQKELISKSRTPLSNLKDFEGMPGLMVQINLFPCGRYGVGVKLAHQLADASSMMVFVHQWAANSRKLFSGQPSSSVFDEPVFDPPQLDSRAAGDIDGEVVHHELADTARMMPLNRFSWWDTEEPGYSPRLVNTTENSIPPAQVLAKTKVSPSTIAPWKTWDLARPVEYGLLHFTGHELTKLQREARESAPEGAIISRTDALMAYIFRLVTRARAYAQSDDDEVFLNTSIDVRRRVSPPLPETFLGSPLLVTHIKGLASAVRCASLGELALKLRETLMRFTPDKVAAILHDAAYETSPQRLWLCFVGTLHIIATSWQRLRVYDVDFDGTGHRPAYVHSVMEKIDGTVVVLDPITQDGGVDVALYLDAEAMGHLKEALEITND</sequence>
<evidence type="ECO:0000256" key="2">
    <source>
        <dbReference type="ARBA" id="ARBA00022679"/>
    </source>
</evidence>
<keyword evidence="4" id="KW-1185">Reference proteome</keyword>
<keyword evidence="2 3" id="KW-0808">Transferase</keyword>
<evidence type="ECO:0000256" key="1">
    <source>
        <dbReference type="ARBA" id="ARBA00009861"/>
    </source>
</evidence>
<protein>
    <submittedName>
        <fullName evidence="3">Transferase family protein</fullName>
    </submittedName>
</protein>
<dbReference type="GeneID" id="70134718"/>
<dbReference type="InterPro" id="IPR023213">
    <property type="entry name" value="CAT-like_dom_sf"/>
</dbReference>
<name>A0A9P8USH5_9PEZI</name>
<proteinExistence type="inferred from homology"/>
<dbReference type="AlphaFoldDB" id="A0A9P8USH5"/>
<dbReference type="PANTHER" id="PTHR31623">
    <property type="entry name" value="F21J9.9"/>
    <property type="match status" value="1"/>
</dbReference>
<accession>A0A9P8USH5</accession>
<dbReference type="PANTHER" id="PTHR31623:SF17">
    <property type="entry name" value="F21J9.9"/>
    <property type="match status" value="1"/>
</dbReference>
<dbReference type="Proteomes" id="UP000758603">
    <property type="component" value="Unassembled WGS sequence"/>
</dbReference>
<dbReference type="Gene3D" id="3.30.559.10">
    <property type="entry name" value="Chloramphenicol acetyltransferase-like domain"/>
    <property type="match status" value="2"/>
</dbReference>
<evidence type="ECO:0000313" key="3">
    <source>
        <dbReference type="EMBL" id="KAH6657642.1"/>
    </source>
</evidence>
<dbReference type="RefSeq" id="XP_045961876.1">
    <property type="nucleotide sequence ID" value="XM_046105827.1"/>
</dbReference>
<organism evidence="3 4">
    <name type="scientific">Truncatella angustata</name>
    <dbReference type="NCBI Taxonomy" id="152316"/>
    <lineage>
        <taxon>Eukaryota</taxon>
        <taxon>Fungi</taxon>
        <taxon>Dikarya</taxon>
        <taxon>Ascomycota</taxon>
        <taxon>Pezizomycotina</taxon>
        <taxon>Sordariomycetes</taxon>
        <taxon>Xylariomycetidae</taxon>
        <taxon>Amphisphaeriales</taxon>
        <taxon>Sporocadaceae</taxon>
        <taxon>Truncatella</taxon>
    </lineage>
</organism>